<gene>
    <name evidence="2" type="ORF">BN990_01055</name>
</gene>
<evidence type="ECO:0000313" key="2">
    <source>
        <dbReference type="EMBL" id="CDQ38780.1"/>
    </source>
</evidence>
<dbReference type="STRING" id="1462526.BN990_01055"/>
<protein>
    <submittedName>
        <fullName evidence="2">Uncharacterized protein</fullName>
    </submittedName>
</protein>
<dbReference type="eggNOG" id="ENOG503369D">
    <property type="taxonomic scope" value="Bacteria"/>
</dbReference>
<dbReference type="EMBL" id="CCDP010000001">
    <property type="protein sequence ID" value="CDQ38780.1"/>
    <property type="molecule type" value="Genomic_DNA"/>
</dbReference>
<keyword evidence="1" id="KW-0175">Coiled coil</keyword>
<feature type="coiled-coil region" evidence="1">
    <location>
        <begin position="71"/>
        <end position="98"/>
    </location>
</feature>
<sequence length="152" mass="17618">MADRQINGERTKNKKICRWTFCIVLCMLLTGGAYTAVFAEQNITGMLTNWFQQKTDEAIDHIELEISAVQNEQTNRLNDALKEEVEEAERDLNETVRIEIKARTKELQRYTDTLINKIEKQNNQDGTIDPAQLKELDQIVQEAKTKMQEVTE</sequence>
<dbReference type="AlphaFoldDB" id="A0A024Q973"/>
<accession>A0A024Q973</accession>
<dbReference type="Proteomes" id="UP000028875">
    <property type="component" value="Unassembled WGS sequence"/>
</dbReference>
<dbReference type="OrthoDB" id="2625319at2"/>
<reference evidence="3" key="2">
    <citation type="submission" date="2014-05" db="EMBL/GenBank/DDBJ databases">
        <title>Draft genome sequence of Virgibacillus massiliensis Vm-5.</title>
        <authorList>
            <person name="Khelaifia S."/>
            <person name="Croce O."/>
            <person name="Lagier J.C."/>
            <person name="Raoult D."/>
        </authorList>
    </citation>
    <scope>NUCLEOTIDE SEQUENCE [LARGE SCALE GENOMIC DNA]</scope>
    <source>
        <strain evidence="3">Vm-5</strain>
    </source>
</reference>
<dbReference type="RefSeq" id="WP_038242796.1">
    <property type="nucleotide sequence ID" value="NZ_BNER01000003.1"/>
</dbReference>
<keyword evidence="3" id="KW-1185">Reference proteome</keyword>
<evidence type="ECO:0000256" key="1">
    <source>
        <dbReference type="SAM" id="Coils"/>
    </source>
</evidence>
<evidence type="ECO:0000313" key="3">
    <source>
        <dbReference type="Proteomes" id="UP000028875"/>
    </source>
</evidence>
<name>A0A024Q973_9BACI</name>
<proteinExistence type="predicted"/>
<comment type="caution">
    <text evidence="2">The sequence shown here is derived from an EMBL/GenBank/DDBJ whole genome shotgun (WGS) entry which is preliminary data.</text>
</comment>
<organism evidence="2 3">
    <name type="scientific">Virgibacillus massiliensis</name>
    <dbReference type="NCBI Taxonomy" id="1462526"/>
    <lineage>
        <taxon>Bacteria</taxon>
        <taxon>Bacillati</taxon>
        <taxon>Bacillota</taxon>
        <taxon>Bacilli</taxon>
        <taxon>Bacillales</taxon>
        <taxon>Bacillaceae</taxon>
        <taxon>Virgibacillus</taxon>
    </lineage>
</organism>
<reference evidence="2 3" key="1">
    <citation type="submission" date="2014-03" db="EMBL/GenBank/DDBJ databases">
        <authorList>
            <person name="Urmite Genomes U."/>
        </authorList>
    </citation>
    <scope>NUCLEOTIDE SEQUENCE [LARGE SCALE GENOMIC DNA]</scope>
    <source>
        <strain evidence="2 3">Vm-5</strain>
    </source>
</reference>